<dbReference type="PROSITE" id="PS00518">
    <property type="entry name" value="ZF_RING_1"/>
    <property type="match status" value="1"/>
</dbReference>
<dbReference type="InterPro" id="IPR001841">
    <property type="entry name" value="Znf_RING"/>
</dbReference>
<name>A2EG51_TRIV3</name>
<sequence length="214" mass="24836">MNLSLKQKIWLEKAMQEHNQEESTQLKQLVKEDQTAEISSVLVCKKCHQDMTDDDHKPMSLAPCGHTLCKNCLEKLESKRCPFCNAKIEATAINFSLKKISENIEDENVIPDFKQKLDEVTEKIAAIFERLDENKKNQNETQEKIRINSIVLNKLKEDFEEIKLKRQILGDKLEEARKKVEKATQEEEDLTIIVEEKKKAAEIENLENIIKSNN</sequence>
<dbReference type="Pfam" id="PF14634">
    <property type="entry name" value="zf-RING_5"/>
    <property type="match status" value="1"/>
</dbReference>
<dbReference type="VEuPathDB" id="TrichDB:TVAGG3_0133350"/>
<keyword evidence="2 4" id="KW-0863">Zinc-finger</keyword>
<evidence type="ECO:0000313" key="8">
    <source>
        <dbReference type="Proteomes" id="UP000001542"/>
    </source>
</evidence>
<dbReference type="PROSITE" id="PS50089">
    <property type="entry name" value="ZF_RING_2"/>
    <property type="match status" value="1"/>
</dbReference>
<dbReference type="Gene3D" id="3.30.40.10">
    <property type="entry name" value="Zinc/RING finger domain, C3HC4 (zinc finger)"/>
    <property type="match status" value="1"/>
</dbReference>
<evidence type="ECO:0000259" key="6">
    <source>
        <dbReference type="PROSITE" id="PS50089"/>
    </source>
</evidence>
<gene>
    <name evidence="7" type="ORF">TVAG_352490</name>
</gene>
<evidence type="ECO:0000256" key="5">
    <source>
        <dbReference type="SAM" id="Coils"/>
    </source>
</evidence>
<dbReference type="OrthoDB" id="66726at2759"/>
<keyword evidence="3" id="KW-0862">Zinc</keyword>
<evidence type="ECO:0000256" key="3">
    <source>
        <dbReference type="ARBA" id="ARBA00022833"/>
    </source>
</evidence>
<organism evidence="7 8">
    <name type="scientific">Trichomonas vaginalis (strain ATCC PRA-98 / G3)</name>
    <dbReference type="NCBI Taxonomy" id="412133"/>
    <lineage>
        <taxon>Eukaryota</taxon>
        <taxon>Metamonada</taxon>
        <taxon>Parabasalia</taxon>
        <taxon>Trichomonadida</taxon>
        <taxon>Trichomonadidae</taxon>
        <taxon>Trichomonas</taxon>
    </lineage>
</organism>
<evidence type="ECO:0000256" key="2">
    <source>
        <dbReference type="ARBA" id="ARBA00022771"/>
    </source>
</evidence>
<proteinExistence type="predicted"/>
<dbReference type="InParanoid" id="A2EG51"/>
<accession>A2EG51</accession>
<dbReference type="KEGG" id="tva:4766227"/>
<dbReference type="STRING" id="5722.A2EG51"/>
<protein>
    <recommendedName>
        <fullName evidence="6">RING-type domain-containing protein</fullName>
    </recommendedName>
</protein>
<dbReference type="SMR" id="A2EG51"/>
<reference evidence="7" key="2">
    <citation type="journal article" date="2007" name="Science">
        <title>Draft genome sequence of the sexually transmitted pathogen Trichomonas vaginalis.</title>
        <authorList>
            <person name="Carlton J.M."/>
            <person name="Hirt R.P."/>
            <person name="Silva J.C."/>
            <person name="Delcher A.L."/>
            <person name="Schatz M."/>
            <person name="Zhao Q."/>
            <person name="Wortman J.R."/>
            <person name="Bidwell S.L."/>
            <person name="Alsmark U.C.M."/>
            <person name="Besteiro S."/>
            <person name="Sicheritz-Ponten T."/>
            <person name="Noel C.J."/>
            <person name="Dacks J.B."/>
            <person name="Foster P.G."/>
            <person name="Simillion C."/>
            <person name="Van de Peer Y."/>
            <person name="Miranda-Saavedra D."/>
            <person name="Barton G.J."/>
            <person name="Westrop G.D."/>
            <person name="Mueller S."/>
            <person name="Dessi D."/>
            <person name="Fiori P.L."/>
            <person name="Ren Q."/>
            <person name="Paulsen I."/>
            <person name="Zhang H."/>
            <person name="Bastida-Corcuera F.D."/>
            <person name="Simoes-Barbosa A."/>
            <person name="Brown M.T."/>
            <person name="Hayes R.D."/>
            <person name="Mukherjee M."/>
            <person name="Okumura C.Y."/>
            <person name="Schneider R."/>
            <person name="Smith A.J."/>
            <person name="Vanacova S."/>
            <person name="Villalvazo M."/>
            <person name="Haas B.J."/>
            <person name="Pertea M."/>
            <person name="Feldblyum T.V."/>
            <person name="Utterback T.R."/>
            <person name="Shu C.L."/>
            <person name="Osoegawa K."/>
            <person name="de Jong P.J."/>
            <person name="Hrdy I."/>
            <person name="Horvathova L."/>
            <person name="Zubacova Z."/>
            <person name="Dolezal P."/>
            <person name="Malik S.B."/>
            <person name="Logsdon J.M. Jr."/>
            <person name="Henze K."/>
            <person name="Gupta A."/>
            <person name="Wang C.C."/>
            <person name="Dunne R.L."/>
            <person name="Upcroft J.A."/>
            <person name="Upcroft P."/>
            <person name="White O."/>
            <person name="Salzberg S.L."/>
            <person name="Tang P."/>
            <person name="Chiu C.-H."/>
            <person name="Lee Y.-S."/>
            <person name="Embley T.M."/>
            <person name="Coombs G.H."/>
            <person name="Mottram J.C."/>
            <person name="Tachezy J."/>
            <person name="Fraser-Liggett C.M."/>
            <person name="Johnson P.J."/>
        </authorList>
    </citation>
    <scope>NUCLEOTIDE SEQUENCE [LARGE SCALE GENOMIC DNA]</scope>
    <source>
        <strain evidence="7">G3</strain>
    </source>
</reference>
<dbReference type="GO" id="GO:0008270">
    <property type="term" value="F:zinc ion binding"/>
    <property type="evidence" value="ECO:0007669"/>
    <property type="project" value="UniProtKB-KW"/>
</dbReference>
<feature type="coiled-coil region" evidence="5">
    <location>
        <begin position="117"/>
        <end position="200"/>
    </location>
</feature>
<dbReference type="InterPro" id="IPR013083">
    <property type="entry name" value="Znf_RING/FYVE/PHD"/>
</dbReference>
<evidence type="ECO:0000256" key="4">
    <source>
        <dbReference type="PROSITE-ProRule" id="PRU00175"/>
    </source>
</evidence>
<feature type="domain" description="RING-type" evidence="6">
    <location>
        <begin position="44"/>
        <end position="85"/>
    </location>
</feature>
<dbReference type="Proteomes" id="UP000001542">
    <property type="component" value="Unassembled WGS sequence"/>
</dbReference>
<reference evidence="7" key="1">
    <citation type="submission" date="2006-10" db="EMBL/GenBank/DDBJ databases">
        <authorList>
            <person name="Amadeo P."/>
            <person name="Zhao Q."/>
            <person name="Wortman J."/>
            <person name="Fraser-Liggett C."/>
            <person name="Carlton J."/>
        </authorList>
    </citation>
    <scope>NUCLEOTIDE SEQUENCE</scope>
    <source>
        <strain evidence="7">G3</strain>
    </source>
</reference>
<dbReference type="InterPro" id="IPR017907">
    <property type="entry name" value="Znf_RING_CS"/>
</dbReference>
<keyword evidence="1" id="KW-0479">Metal-binding</keyword>
<evidence type="ECO:0000256" key="1">
    <source>
        <dbReference type="ARBA" id="ARBA00022723"/>
    </source>
</evidence>
<dbReference type="SMART" id="SM00184">
    <property type="entry name" value="RING"/>
    <property type="match status" value="1"/>
</dbReference>
<dbReference type="AlphaFoldDB" id="A2EG51"/>
<keyword evidence="5" id="KW-0175">Coiled coil</keyword>
<dbReference type="VEuPathDB" id="TrichDB:TVAG_352490"/>
<keyword evidence="8" id="KW-1185">Reference proteome</keyword>
<evidence type="ECO:0000313" key="7">
    <source>
        <dbReference type="EMBL" id="EAY08327.1"/>
    </source>
</evidence>
<dbReference type="RefSeq" id="XP_001320550.1">
    <property type="nucleotide sequence ID" value="XM_001320515.1"/>
</dbReference>
<dbReference type="SUPFAM" id="SSF57850">
    <property type="entry name" value="RING/U-box"/>
    <property type="match status" value="1"/>
</dbReference>
<dbReference type="EMBL" id="DS113380">
    <property type="protein sequence ID" value="EAY08327.1"/>
    <property type="molecule type" value="Genomic_DNA"/>
</dbReference>